<keyword evidence="3 7" id="KW-0812">Transmembrane</keyword>
<evidence type="ECO:0000256" key="2">
    <source>
        <dbReference type="ARBA" id="ARBA00009399"/>
    </source>
</evidence>
<evidence type="ECO:0000256" key="4">
    <source>
        <dbReference type="ARBA" id="ARBA00022989"/>
    </source>
</evidence>
<evidence type="ECO:0000256" key="3">
    <source>
        <dbReference type="ARBA" id="ARBA00022692"/>
    </source>
</evidence>
<accession>A0A251XS05</accession>
<dbReference type="GO" id="GO:0005886">
    <property type="term" value="C:plasma membrane"/>
    <property type="evidence" value="ECO:0007669"/>
    <property type="project" value="TreeGrafter"/>
</dbReference>
<comment type="subcellular location">
    <subcellularLocation>
        <location evidence="1">Membrane</location>
        <topology evidence="1">Multi-pass membrane protein</topology>
    </subcellularLocation>
</comment>
<evidence type="ECO:0000256" key="1">
    <source>
        <dbReference type="ARBA" id="ARBA00004141"/>
    </source>
</evidence>
<dbReference type="InterPro" id="IPR007267">
    <property type="entry name" value="GtrA_DPMS_TM"/>
</dbReference>
<evidence type="ECO:0000313" key="9">
    <source>
        <dbReference type="EMBL" id="OUE08296.1"/>
    </source>
</evidence>
<dbReference type="EMBL" id="MDHJ01000001">
    <property type="protein sequence ID" value="OUE08296.1"/>
    <property type="molecule type" value="Genomic_DNA"/>
</dbReference>
<dbReference type="InterPro" id="IPR051401">
    <property type="entry name" value="GtrA_CellWall_Glycosyl"/>
</dbReference>
<proteinExistence type="inferred from homology"/>
<keyword evidence="5 7" id="KW-0472">Membrane</keyword>
<comment type="similarity">
    <text evidence="2">Belongs to the GtrA family.</text>
</comment>
<feature type="compositionally biased region" description="Basic and acidic residues" evidence="6">
    <location>
        <begin position="170"/>
        <end position="183"/>
    </location>
</feature>
<gene>
    <name evidence="9" type="ORF">CMsap09_05055</name>
</gene>
<name>A0A251XS05_9MICO</name>
<dbReference type="AlphaFoldDB" id="A0A251XS05"/>
<dbReference type="PANTHER" id="PTHR38459">
    <property type="entry name" value="PROPHAGE BACTOPRENOL-LINKED GLUCOSE TRANSLOCASE HOMOLOG"/>
    <property type="match status" value="1"/>
</dbReference>
<evidence type="ECO:0000256" key="6">
    <source>
        <dbReference type="SAM" id="MobiDB-lite"/>
    </source>
</evidence>
<feature type="transmembrane region" description="Helical" evidence="7">
    <location>
        <begin position="88"/>
        <end position="108"/>
    </location>
</feature>
<evidence type="ECO:0000259" key="8">
    <source>
        <dbReference type="Pfam" id="PF04138"/>
    </source>
</evidence>
<feature type="domain" description="GtrA/DPMS transmembrane" evidence="8">
    <location>
        <begin position="16"/>
        <end position="142"/>
    </location>
</feature>
<keyword evidence="4 7" id="KW-1133">Transmembrane helix</keyword>
<evidence type="ECO:0000313" key="10">
    <source>
        <dbReference type="Proteomes" id="UP000195106"/>
    </source>
</evidence>
<dbReference type="GO" id="GO:0000271">
    <property type="term" value="P:polysaccharide biosynthetic process"/>
    <property type="evidence" value="ECO:0007669"/>
    <property type="project" value="InterPro"/>
</dbReference>
<feature type="region of interest" description="Disordered" evidence="6">
    <location>
        <begin position="157"/>
        <end position="183"/>
    </location>
</feature>
<feature type="transmembrane region" description="Helical" evidence="7">
    <location>
        <begin position="120"/>
        <end position="138"/>
    </location>
</feature>
<sequence>MSPRRSLASLGVQIARFGLVGGLGFLVDLGVFNLLRATVFHPDAVEAGPILAKAASTVVAIAVNWVGNRYWTFGADRTARRGREALEFLAVSLVGMAIGLGCLYVSHYLLGLTSPLADNVSANVIGLGLGSAVRFVLYRQWVYSPARRHAVAATDLDARPSGPSVVTDPRAQDTAEPERVAAP</sequence>
<reference evidence="9 10" key="1">
    <citation type="submission" date="2016-08" db="EMBL/GenBank/DDBJ databases">
        <title>Genome sequence of Clavibacter michiganensis spp. strain CASJ009.</title>
        <authorList>
            <person name="Thapa S.P."/>
            <person name="Coaker G."/>
        </authorList>
    </citation>
    <scope>NUCLEOTIDE SEQUENCE [LARGE SCALE GENOMIC DNA]</scope>
    <source>
        <strain evidence="9">CASJ009</strain>
    </source>
</reference>
<organism evidence="9 10">
    <name type="scientific">Clavibacter michiganensis</name>
    <dbReference type="NCBI Taxonomy" id="28447"/>
    <lineage>
        <taxon>Bacteria</taxon>
        <taxon>Bacillati</taxon>
        <taxon>Actinomycetota</taxon>
        <taxon>Actinomycetes</taxon>
        <taxon>Micrococcales</taxon>
        <taxon>Microbacteriaceae</taxon>
        <taxon>Clavibacter</taxon>
    </lineage>
</organism>
<feature type="transmembrane region" description="Helical" evidence="7">
    <location>
        <begin position="7"/>
        <end position="27"/>
    </location>
</feature>
<dbReference type="Proteomes" id="UP000195106">
    <property type="component" value="Unassembled WGS sequence"/>
</dbReference>
<dbReference type="Pfam" id="PF04138">
    <property type="entry name" value="GtrA_DPMS_TM"/>
    <property type="match status" value="1"/>
</dbReference>
<evidence type="ECO:0000256" key="5">
    <source>
        <dbReference type="ARBA" id="ARBA00023136"/>
    </source>
</evidence>
<evidence type="ECO:0000256" key="7">
    <source>
        <dbReference type="SAM" id="Phobius"/>
    </source>
</evidence>
<protein>
    <submittedName>
        <fullName evidence="9">GtrA-like protein</fullName>
    </submittedName>
</protein>
<feature type="transmembrane region" description="Helical" evidence="7">
    <location>
        <begin position="47"/>
        <end position="67"/>
    </location>
</feature>
<comment type="caution">
    <text evidence="9">The sequence shown here is derived from an EMBL/GenBank/DDBJ whole genome shotgun (WGS) entry which is preliminary data.</text>
</comment>
<dbReference type="PANTHER" id="PTHR38459:SF1">
    <property type="entry name" value="PROPHAGE BACTOPRENOL-LINKED GLUCOSE TRANSLOCASE HOMOLOG"/>
    <property type="match status" value="1"/>
</dbReference>